<reference evidence="2" key="1">
    <citation type="submission" date="2023-03" db="EMBL/GenBank/DDBJ databases">
        <authorList>
            <person name="Steffen K."/>
            <person name="Cardenas P."/>
        </authorList>
    </citation>
    <scope>NUCLEOTIDE SEQUENCE</scope>
</reference>
<comment type="caution">
    <text evidence="2">The sequence shown here is derived from an EMBL/GenBank/DDBJ whole genome shotgun (WGS) entry which is preliminary data.</text>
</comment>
<feature type="region of interest" description="Disordered" evidence="1">
    <location>
        <begin position="224"/>
        <end position="339"/>
    </location>
</feature>
<feature type="non-terminal residue" evidence="2">
    <location>
        <position position="1"/>
    </location>
</feature>
<protein>
    <submittedName>
        <fullName evidence="2">Uncharacterized protein</fullName>
    </submittedName>
</protein>
<feature type="compositionally biased region" description="Acidic residues" evidence="1">
    <location>
        <begin position="76"/>
        <end position="86"/>
    </location>
</feature>
<feature type="compositionally biased region" description="Acidic residues" evidence="1">
    <location>
        <begin position="169"/>
        <end position="180"/>
    </location>
</feature>
<feature type="region of interest" description="Disordered" evidence="1">
    <location>
        <begin position="1"/>
        <end position="27"/>
    </location>
</feature>
<dbReference type="AlphaFoldDB" id="A0AA35XGB3"/>
<feature type="compositionally biased region" description="Basic and acidic residues" evidence="1">
    <location>
        <begin position="256"/>
        <end position="266"/>
    </location>
</feature>
<sequence length="398" mass="43142">HQARIQDQEARVQEEEGGDAHNEEYVKQNELSSAQIAAYFKYGGYNLAAKEEAEIQDDKDSLPADFDDKIAKHADNEDDENPEEESPGQYYAEESPGEVYAADNEDDENPEEESPGQYYAEESPGEVYAAESPGEDYAEYNNYDNYDEGNAVKMDGPGDGNEGDYLPAELEDDYGFIEDFESSREAAEGEIPSHQATSAKPSNLQDNVLNLLVVDRDQTDEKTPELQILVLQPDPTIQATNSERKAGNSPRGAGRPRGDGRGEHGAAKASVQDDGLNVGNRDQNTGTAPDGQQGFEDFFQNLAKSYPQPGGAGGQNNENQYLANRHSQQTIVDDDESSESVMDDLLQGLVIVPVSDTSDALYYYTGRAGGNSPSDYAYNGGGTYNSAGQYGSGPNGGQ</sequence>
<keyword evidence="3" id="KW-1185">Reference proteome</keyword>
<feature type="compositionally biased region" description="Acidic residues" evidence="1">
    <location>
        <begin position="103"/>
        <end position="114"/>
    </location>
</feature>
<gene>
    <name evidence="2" type="ORF">GBAR_LOCUS27433</name>
</gene>
<dbReference type="EMBL" id="CASHTH010003819">
    <property type="protein sequence ID" value="CAI8049827.1"/>
    <property type="molecule type" value="Genomic_DNA"/>
</dbReference>
<feature type="non-terminal residue" evidence="2">
    <location>
        <position position="398"/>
    </location>
</feature>
<feature type="region of interest" description="Disordered" evidence="1">
    <location>
        <begin position="368"/>
        <end position="398"/>
    </location>
</feature>
<name>A0AA35XGB3_GEOBA</name>
<feature type="compositionally biased region" description="Basic and acidic residues" evidence="1">
    <location>
        <begin position="53"/>
        <end position="75"/>
    </location>
</feature>
<evidence type="ECO:0000313" key="3">
    <source>
        <dbReference type="Proteomes" id="UP001174909"/>
    </source>
</evidence>
<accession>A0AA35XGB3</accession>
<evidence type="ECO:0000256" key="1">
    <source>
        <dbReference type="SAM" id="MobiDB-lite"/>
    </source>
</evidence>
<feature type="compositionally biased region" description="Polar residues" evidence="1">
    <location>
        <begin position="315"/>
        <end position="331"/>
    </location>
</feature>
<feature type="compositionally biased region" description="Low complexity" evidence="1">
    <location>
        <begin position="139"/>
        <end position="151"/>
    </location>
</feature>
<dbReference type="Proteomes" id="UP001174909">
    <property type="component" value="Unassembled WGS sequence"/>
</dbReference>
<evidence type="ECO:0000313" key="2">
    <source>
        <dbReference type="EMBL" id="CAI8049827.1"/>
    </source>
</evidence>
<organism evidence="2 3">
    <name type="scientific">Geodia barretti</name>
    <name type="common">Barrett's horny sponge</name>
    <dbReference type="NCBI Taxonomy" id="519541"/>
    <lineage>
        <taxon>Eukaryota</taxon>
        <taxon>Metazoa</taxon>
        <taxon>Porifera</taxon>
        <taxon>Demospongiae</taxon>
        <taxon>Heteroscleromorpha</taxon>
        <taxon>Tetractinellida</taxon>
        <taxon>Astrophorina</taxon>
        <taxon>Geodiidae</taxon>
        <taxon>Geodia</taxon>
    </lineage>
</organism>
<feature type="region of interest" description="Disordered" evidence="1">
    <location>
        <begin position="53"/>
        <end position="205"/>
    </location>
</feature>
<proteinExistence type="predicted"/>